<dbReference type="EMBL" id="HBUE01113957">
    <property type="protein sequence ID" value="CAG6490041.1"/>
    <property type="molecule type" value="Transcribed_RNA"/>
</dbReference>
<dbReference type="AlphaFoldDB" id="A0A8D8CBS6"/>
<dbReference type="EMBL" id="HBUE01113952">
    <property type="protein sequence ID" value="CAG6490038.1"/>
    <property type="molecule type" value="Transcribed_RNA"/>
</dbReference>
<dbReference type="EMBL" id="HBUE01312501">
    <property type="protein sequence ID" value="CAG6583918.1"/>
    <property type="molecule type" value="Transcribed_RNA"/>
</dbReference>
<dbReference type="EMBL" id="HBUE01206188">
    <property type="protein sequence ID" value="CAG6532048.1"/>
    <property type="molecule type" value="Transcribed_RNA"/>
</dbReference>
<name>A0A8D8CBS6_CULPI</name>
<dbReference type="EMBL" id="HBUE01206186">
    <property type="protein sequence ID" value="CAG6532046.1"/>
    <property type="molecule type" value="Transcribed_RNA"/>
</dbReference>
<dbReference type="EMBL" id="HBUE01312503">
    <property type="protein sequence ID" value="CAG6583920.1"/>
    <property type="molecule type" value="Transcribed_RNA"/>
</dbReference>
<organism evidence="1">
    <name type="scientific">Culex pipiens</name>
    <name type="common">House mosquito</name>
    <dbReference type="NCBI Taxonomy" id="7175"/>
    <lineage>
        <taxon>Eukaryota</taxon>
        <taxon>Metazoa</taxon>
        <taxon>Ecdysozoa</taxon>
        <taxon>Arthropoda</taxon>
        <taxon>Hexapoda</taxon>
        <taxon>Insecta</taxon>
        <taxon>Pterygota</taxon>
        <taxon>Neoptera</taxon>
        <taxon>Endopterygota</taxon>
        <taxon>Diptera</taxon>
        <taxon>Nematocera</taxon>
        <taxon>Culicoidea</taxon>
        <taxon>Culicidae</taxon>
        <taxon>Culicinae</taxon>
        <taxon>Culicini</taxon>
        <taxon>Culex</taxon>
        <taxon>Culex</taxon>
    </lineage>
</organism>
<protein>
    <submittedName>
        <fullName evidence="1">(northern house mosquito) hypothetical protein</fullName>
    </submittedName>
</protein>
<reference evidence="1" key="1">
    <citation type="submission" date="2021-05" db="EMBL/GenBank/DDBJ databases">
        <authorList>
            <person name="Alioto T."/>
            <person name="Alioto T."/>
            <person name="Gomez Garrido J."/>
        </authorList>
    </citation>
    <scope>NUCLEOTIDE SEQUENCE</scope>
</reference>
<sequence length="127" mass="13847">MQGQADVAAGGFVGRAGRRSGRVGTWLDSGGCAKLGPGVDGDTRQPDDSDHLCRNCSNQTGHCWEWCASSGARRSLGQGEGYGFVPVGYQRHQGAGQVPGDHVQGRRFRRQVHRPGRQGCYVRFRRY</sequence>
<proteinExistence type="predicted"/>
<dbReference type="EMBL" id="HBUE01312507">
    <property type="protein sequence ID" value="CAG6583922.1"/>
    <property type="molecule type" value="Transcribed_RNA"/>
</dbReference>
<accession>A0A8D8CBS6</accession>
<evidence type="ECO:0000313" key="1">
    <source>
        <dbReference type="EMBL" id="CAG6490038.1"/>
    </source>
</evidence>
<dbReference type="EMBL" id="HBUE01206192">
    <property type="protein sequence ID" value="CAG6532050.1"/>
    <property type="molecule type" value="Transcribed_RNA"/>
</dbReference>